<feature type="compositionally biased region" description="Polar residues" evidence="1">
    <location>
        <begin position="1"/>
        <end position="10"/>
    </location>
</feature>
<sequence>MSASPLQLTQRTRETSSESDVDADAAESDVVDAAESEQEKWWECEICEGAVLLQLNPVIIFFFRSRSAIFGIEFDNYVVGVQRKLVIFVSICKFQFIIYPTLTNIKHVI</sequence>
<comment type="caution">
    <text evidence="2">The sequence shown here is derived from an EMBL/GenBank/DDBJ whole genome shotgun (WGS) entry which is preliminary data.</text>
</comment>
<dbReference type="AlphaFoldDB" id="A0A178VXP0"/>
<dbReference type="EMBL" id="LUHQ01000002">
    <property type="protein sequence ID" value="OAP09592.1"/>
    <property type="molecule type" value="Genomic_DNA"/>
</dbReference>
<evidence type="ECO:0000256" key="1">
    <source>
        <dbReference type="SAM" id="MobiDB-lite"/>
    </source>
</evidence>
<gene>
    <name evidence="2" type="ordered locus">AXX17_At2g13840</name>
</gene>
<name>A0A178VXP0_ARATH</name>
<reference evidence="3" key="1">
    <citation type="journal article" date="2016" name="Proc. Natl. Acad. Sci. U.S.A.">
        <title>Chromosome-level assembly of Arabidopsis thaliana Ler reveals the extent of translocation and inversion polymorphisms.</title>
        <authorList>
            <person name="Zapata L."/>
            <person name="Ding J."/>
            <person name="Willing E.M."/>
            <person name="Hartwig B."/>
            <person name="Bezdan D."/>
            <person name="Jiao W.B."/>
            <person name="Patel V."/>
            <person name="Velikkakam James G."/>
            <person name="Koornneef M."/>
            <person name="Ossowski S."/>
            <person name="Schneeberger K."/>
        </authorList>
    </citation>
    <scope>NUCLEOTIDE SEQUENCE [LARGE SCALE GENOMIC DNA]</scope>
    <source>
        <strain evidence="3">cv. Landsberg erecta</strain>
    </source>
</reference>
<feature type="region of interest" description="Disordered" evidence="1">
    <location>
        <begin position="1"/>
        <end position="25"/>
    </location>
</feature>
<dbReference type="Proteomes" id="UP000078284">
    <property type="component" value="Chromosome 2"/>
</dbReference>
<organism evidence="2 3">
    <name type="scientific">Arabidopsis thaliana</name>
    <name type="common">Mouse-ear cress</name>
    <dbReference type="NCBI Taxonomy" id="3702"/>
    <lineage>
        <taxon>Eukaryota</taxon>
        <taxon>Viridiplantae</taxon>
        <taxon>Streptophyta</taxon>
        <taxon>Embryophyta</taxon>
        <taxon>Tracheophyta</taxon>
        <taxon>Spermatophyta</taxon>
        <taxon>Magnoliopsida</taxon>
        <taxon>eudicotyledons</taxon>
        <taxon>Gunneridae</taxon>
        <taxon>Pentapetalae</taxon>
        <taxon>rosids</taxon>
        <taxon>malvids</taxon>
        <taxon>Brassicales</taxon>
        <taxon>Brassicaceae</taxon>
        <taxon>Camelineae</taxon>
        <taxon>Arabidopsis</taxon>
    </lineage>
</organism>
<evidence type="ECO:0000313" key="2">
    <source>
        <dbReference type="EMBL" id="OAP09592.1"/>
    </source>
</evidence>
<accession>A0A178VXP0</accession>
<protein>
    <submittedName>
        <fullName evidence="2">Uncharacterized protein</fullName>
    </submittedName>
</protein>
<proteinExistence type="predicted"/>
<evidence type="ECO:0000313" key="3">
    <source>
        <dbReference type="Proteomes" id="UP000078284"/>
    </source>
</evidence>